<protein>
    <submittedName>
        <fullName evidence="2">Uncharacterized protein</fullName>
    </submittedName>
</protein>
<evidence type="ECO:0000313" key="2">
    <source>
        <dbReference type="EMBL" id="KAK9154790.1"/>
    </source>
</evidence>
<proteinExistence type="predicted"/>
<accession>A0AAP0KMH7</accession>
<keyword evidence="3" id="KW-1185">Reference proteome</keyword>
<dbReference type="Proteomes" id="UP001417504">
    <property type="component" value="Unassembled WGS sequence"/>
</dbReference>
<evidence type="ECO:0000256" key="1">
    <source>
        <dbReference type="SAM" id="Phobius"/>
    </source>
</evidence>
<evidence type="ECO:0000313" key="3">
    <source>
        <dbReference type="Proteomes" id="UP001417504"/>
    </source>
</evidence>
<name>A0AAP0KMH7_9MAGN</name>
<reference evidence="2 3" key="1">
    <citation type="submission" date="2024-01" db="EMBL/GenBank/DDBJ databases">
        <title>Genome assemblies of Stephania.</title>
        <authorList>
            <person name="Yang L."/>
        </authorList>
    </citation>
    <scope>NUCLEOTIDE SEQUENCE [LARGE SCALE GENOMIC DNA]</scope>
    <source>
        <strain evidence="2">QJT</strain>
        <tissue evidence="2">Leaf</tissue>
    </source>
</reference>
<dbReference type="AlphaFoldDB" id="A0AAP0KMH7"/>
<keyword evidence="1" id="KW-0812">Transmembrane</keyword>
<dbReference type="EMBL" id="JBBNAE010000001">
    <property type="protein sequence ID" value="KAK9154790.1"/>
    <property type="molecule type" value="Genomic_DNA"/>
</dbReference>
<gene>
    <name evidence="2" type="ORF">Sjap_002270</name>
</gene>
<keyword evidence="1" id="KW-0472">Membrane</keyword>
<feature type="transmembrane region" description="Helical" evidence="1">
    <location>
        <begin position="84"/>
        <end position="104"/>
    </location>
</feature>
<sequence length="219" mass="24415">MAWTLGLTAPEAIEWRHGVPTLGDALTAWALGLIAPKVMEWHRHKDQKDKTIGCTSHVSLVTHMCDTSVWECVLTRILRARLCLGMHAVLVVSSICIIIFHAPLFDGIKRGRKCGIYYDRGQGDSCGLSRDLVTNEVRLDLLRPGARRLLQTICDLVTNEVRLMISPNCGAFPLWDCGSGLVILVFDGVQIHSPSREKLHSYAISSEDTEQFFLLVGYK</sequence>
<keyword evidence="1" id="KW-1133">Transmembrane helix</keyword>
<organism evidence="2 3">
    <name type="scientific">Stephania japonica</name>
    <dbReference type="NCBI Taxonomy" id="461633"/>
    <lineage>
        <taxon>Eukaryota</taxon>
        <taxon>Viridiplantae</taxon>
        <taxon>Streptophyta</taxon>
        <taxon>Embryophyta</taxon>
        <taxon>Tracheophyta</taxon>
        <taxon>Spermatophyta</taxon>
        <taxon>Magnoliopsida</taxon>
        <taxon>Ranunculales</taxon>
        <taxon>Menispermaceae</taxon>
        <taxon>Menispermoideae</taxon>
        <taxon>Cissampelideae</taxon>
        <taxon>Stephania</taxon>
    </lineage>
</organism>
<comment type="caution">
    <text evidence="2">The sequence shown here is derived from an EMBL/GenBank/DDBJ whole genome shotgun (WGS) entry which is preliminary data.</text>
</comment>